<sequence length="141" mass="15641">MSAKLPTGLYGIFNVAHGQSPGHDLTKPTIKPIIGVNDKPIWVVEHVEADRYRLILYGFATKPEGNRVWGFLGPDVTGTEWILEPGQGPDAAFSIIKPPIPGELVHLWTLRERNAHVTLELREGPESGPNQLWTFLAVNEE</sequence>
<name>A0ACC0U0K7_9AGAM</name>
<reference evidence="1" key="1">
    <citation type="submission" date="2021-03" db="EMBL/GenBank/DDBJ databases">
        <title>Evolutionary priming and transition to the ectomycorrhizal habit in an iconic lineage of mushroom-forming fungi: is preadaptation a requirement?</title>
        <authorList>
            <consortium name="DOE Joint Genome Institute"/>
            <person name="Looney B.P."/>
            <person name="Miyauchi S."/>
            <person name="Morin E."/>
            <person name="Drula E."/>
            <person name="Courty P.E."/>
            <person name="Chicoki N."/>
            <person name="Fauchery L."/>
            <person name="Kohler A."/>
            <person name="Kuo A."/>
            <person name="LaButti K."/>
            <person name="Pangilinan J."/>
            <person name="Lipzen A."/>
            <person name="Riley R."/>
            <person name="Andreopoulos W."/>
            <person name="He G."/>
            <person name="Johnson J."/>
            <person name="Barry K.W."/>
            <person name="Grigoriev I.V."/>
            <person name="Nagy L."/>
            <person name="Hibbett D."/>
            <person name="Henrissat B."/>
            <person name="Matheny P.B."/>
            <person name="Labbe J."/>
            <person name="Martin A.F."/>
        </authorList>
    </citation>
    <scope>NUCLEOTIDE SEQUENCE</scope>
    <source>
        <strain evidence="1">BPL698</strain>
    </source>
</reference>
<evidence type="ECO:0000313" key="1">
    <source>
        <dbReference type="EMBL" id="KAI9454279.1"/>
    </source>
</evidence>
<keyword evidence="2" id="KW-1185">Reference proteome</keyword>
<accession>A0ACC0U0K7</accession>
<evidence type="ECO:0000313" key="2">
    <source>
        <dbReference type="Proteomes" id="UP001207468"/>
    </source>
</evidence>
<gene>
    <name evidence="1" type="ORF">F5148DRAFT_1288725</name>
</gene>
<comment type="caution">
    <text evidence="1">The sequence shown here is derived from an EMBL/GenBank/DDBJ whole genome shotgun (WGS) entry which is preliminary data.</text>
</comment>
<organism evidence="1 2">
    <name type="scientific">Russula earlei</name>
    <dbReference type="NCBI Taxonomy" id="71964"/>
    <lineage>
        <taxon>Eukaryota</taxon>
        <taxon>Fungi</taxon>
        <taxon>Dikarya</taxon>
        <taxon>Basidiomycota</taxon>
        <taxon>Agaricomycotina</taxon>
        <taxon>Agaricomycetes</taxon>
        <taxon>Russulales</taxon>
        <taxon>Russulaceae</taxon>
        <taxon>Russula</taxon>
    </lineage>
</organism>
<dbReference type="EMBL" id="JAGFNK010000278">
    <property type="protein sequence ID" value="KAI9454279.1"/>
    <property type="molecule type" value="Genomic_DNA"/>
</dbReference>
<proteinExistence type="predicted"/>
<dbReference type="Proteomes" id="UP001207468">
    <property type="component" value="Unassembled WGS sequence"/>
</dbReference>
<protein>
    <submittedName>
        <fullName evidence="1">Uncharacterized protein</fullName>
    </submittedName>
</protein>